<name>A0A2T0B8K5_9CLOT</name>
<protein>
    <recommendedName>
        <fullName evidence="11">Glycosyltransferase RgtA/B/C/D-like domain-containing protein</fullName>
    </recommendedName>
</protein>
<evidence type="ECO:0000313" key="9">
    <source>
        <dbReference type="EMBL" id="PRR80229.1"/>
    </source>
</evidence>
<keyword evidence="2" id="KW-1003">Cell membrane</keyword>
<keyword evidence="10" id="KW-1185">Reference proteome</keyword>
<dbReference type="AlphaFoldDB" id="A0A2T0B8K5"/>
<dbReference type="GO" id="GO:0016763">
    <property type="term" value="F:pentosyltransferase activity"/>
    <property type="evidence" value="ECO:0007669"/>
    <property type="project" value="TreeGrafter"/>
</dbReference>
<feature type="transmembrane region" description="Helical" evidence="8">
    <location>
        <begin position="117"/>
        <end position="148"/>
    </location>
</feature>
<dbReference type="InterPro" id="IPR050297">
    <property type="entry name" value="LipidA_mod_glycosyltrf_83"/>
</dbReference>
<comment type="subcellular location">
    <subcellularLocation>
        <location evidence="1">Cell membrane</location>
        <topology evidence="1">Multi-pass membrane protein</topology>
    </subcellularLocation>
</comment>
<evidence type="ECO:0000313" key="10">
    <source>
        <dbReference type="Proteomes" id="UP000239706"/>
    </source>
</evidence>
<proteinExistence type="predicted"/>
<evidence type="ECO:0000256" key="4">
    <source>
        <dbReference type="ARBA" id="ARBA00022679"/>
    </source>
</evidence>
<evidence type="ECO:0000256" key="5">
    <source>
        <dbReference type="ARBA" id="ARBA00022692"/>
    </source>
</evidence>
<dbReference type="GO" id="GO:0009103">
    <property type="term" value="P:lipopolysaccharide biosynthetic process"/>
    <property type="evidence" value="ECO:0007669"/>
    <property type="project" value="UniProtKB-ARBA"/>
</dbReference>
<sequence length="421" mass="49051">MLTKMNYNHSKKSSKYYFIIGVIGLTLSIVWCSTVNPKLFSDFEYYYNLAVGISQGKPWGDTYTSVGYPIILGFIFKIFGASTLVAKVFNIILTVMNYYLVYSILEKIDIEEKSKKLIYTLFVIFPLNIFYNNLVATEILFTNIFLLVTNVYLSNFRHKYIIIGILTAVNTMVKPFFIVYFFAIFIVDIIKYKDFKNSIKGSLTVLFISILCLSPWFYRNTKLTGELTFVSNNGGIVLYINNNSQNNIGRWMAAEDVENSIVKTEEYKSANMTKKNMMLKTAAKEWIKEHPKDFIKLGFLRLKNTYFNAGDFFYTTYGSDISETYSSIIYNVANVFKIAIFYSAIVFTLIYSLYILICIFTNRFEYIDSFALYSLVIFYMFSCVYFITEGQQRYSFPLIFTTIYCFNHLLNMLKEKIKGLF</sequence>
<reference evidence="9 10" key="1">
    <citation type="submission" date="2018-03" db="EMBL/GenBank/DDBJ databases">
        <title>Genome sequence of Clostridium liquoris DSM 100320.</title>
        <authorList>
            <person name="Poehlein A."/>
            <person name="Daniel R."/>
        </authorList>
    </citation>
    <scope>NUCLEOTIDE SEQUENCE [LARGE SCALE GENOMIC DNA]</scope>
    <source>
        <strain evidence="9 10">DSM 100320</strain>
    </source>
</reference>
<feature type="transmembrane region" description="Helical" evidence="8">
    <location>
        <begin position="339"/>
        <end position="358"/>
    </location>
</feature>
<evidence type="ECO:0008006" key="11">
    <source>
        <dbReference type="Google" id="ProtNLM"/>
    </source>
</evidence>
<keyword evidence="3" id="KW-0328">Glycosyltransferase</keyword>
<comment type="caution">
    <text evidence="9">The sequence shown here is derived from an EMBL/GenBank/DDBJ whole genome shotgun (WGS) entry which is preliminary data.</text>
</comment>
<feature type="transmembrane region" description="Helical" evidence="8">
    <location>
        <begin position="199"/>
        <end position="218"/>
    </location>
</feature>
<feature type="transmembrane region" description="Helical" evidence="8">
    <location>
        <begin position="160"/>
        <end position="187"/>
    </location>
</feature>
<feature type="transmembrane region" description="Helical" evidence="8">
    <location>
        <begin position="370"/>
        <end position="388"/>
    </location>
</feature>
<keyword evidence="6 8" id="KW-1133">Transmembrane helix</keyword>
<keyword evidence="5 8" id="KW-0812">Transmembrane</keyword>
<evidence type="ECO:0000256" key="3">
    <source>
        <dbReference type="ARBA" id="ARBA00022676"/>
    </source>
</evidence>
<dbReference type="PANTHER" id="PTHR33908:SF11">
    <property type="entry name" value="MEMBRANE PROTEIN"/>
    <property type="match status" value="1"/>
</dbReference>
<dbReference type="GO" id="GO:0005886">
    <property type="term" value="C:plasma membrane"/>
    <property type="evidence" value="ECO:0007669"/>
    <property type="project" value="UniProtKB-SubCell"/>
</dbReference>
<accession>A0A2T0B8K5</accession>
<feature type="transmembrane region" description="Helical" evidence="8">
    <location>
        <begin position="16"/>
        <end position="36"/>
    </location>
</feature>
<gene>
    <name evidence="9" type="ORF">CLLI_03970</name>
</gene>
<feature type="transmembrane region" description="Helical" evidence="8">
    <location>
        <begin position="394"/>
        <end position="413"/>
    </location>
</feature>
<dbReference type="Proteomes" id="UP000239706">
    <property type="component" value="Unassembled WGS sequence"/>
</dbReference>
<evidence type="ECO:0000256" key="1">
    <source>
        <dbReference type="ARBA" id="ARBA00004651"/>
    </source>
</evidence>
<evidence type="ECO:0000256" key="8">
    <source>
        <dbReference type="SAM" id="Phobius"/>
    </source>
</evidence>
<dbReference type="EMBL" id="PVXO01000008">
    <property type="protein sequence ID" value="PRR80229.1"/>
    <property type="molecule type" value="Genomic_DNA"/>
</dbReference>
<evidence type="ECO:0000256" key="7">
    <source>
        <dbReference type="ARBA" id="ARBA00023136"/>
    </source>
</evidence>
<keyword evidence="7 8" id="KW-0472">Membrane</keyword>
<keyword evidence="4" id="KW-0808">Transferase</keyword>
<feature type="transmembrane region" description="Helical" evidence="8">
    <location>
        <begin position="84"/>
        <end position="105"/>
    </location>
</feature>
<evidence type="ECO:0000256" key="6">
    <source>
        <dbReference type="ARBA" id="ARBA00022989"/>
    </source>
</evidence>
<dbReference type="PANTHER" id="PTHR33908">
    <property type="entry name" value="MANNOSYLTRANSFERASE YKCB-RELATED"/>
    <property type="match status" value="1"/>
</dbReference>
<organism evidence="9 10">
    <name type="scientific">Clostridium liquoris</name>
    <dbReference type="NCBI Taxonomy" id="1289519"/>
    <lineage>
        <taxon>Bacteria</taxon>
        <taxon>Bacillati</taxon>
        <taxon>Bacillota</taxon>
        <taxon>Clostridia</taxon>
        <taxon>Eubacteriales</taxon>
        <taxon>Clostridiaceae</taxon>
        <taxon>Clostridium</taxon>
    </lineage>
</organism>
<evidence type="ECO:0000256" key="2">
    <source>
        <dbReference type="ARBA" id="ARBA00022475"/>
    </source>
</evidence>